<dbReference type="PANTHER" id="PTHR33127:SF69">
    <property type="entry name" value="OS09G0340800 PROTEIN"/>
    <property type="match status" value="1"/>
</dbReference>
<evidence type="ECO:0000313" key="2">
    <source>
        <dbReference type="EnsemblPlants" id="LPERR09G06130.1"/>
    </source>
</evidence>
<organism evidence="2 3">
    <name type="scientific">Leersia perrieri</name>
    <dbReference type="NCBI Taxonomy" id="77586"/>
    <lineage>
        <taxon>Eukaryota</taxon>
        <taxon>Viridiplantae</taxon>
        <taxon>Streptophyta</taxon>
        <taxon>Embryophyta</taxon>
        <taxon>Tracheophyta</taxon>
        <taxon>Spermatophyta</taxon>
        <taxon>Magnoliopsida</taxon>
        <taxon>Liliopsida</taxon>
        <taxon>Poales</taxon>
        <taxon>Poaceae</taxon>
        <taxon>BOP clade</taxon>
        <taxon>Oryzoideae</taxon>
        <taxon>Oryzeae</taxon>
        <taxon>Oryzinae</taxon>
        <taxon>Leersia</taxon>
    </lineage>
</organism>
<dbReference type="Proteomes" id="UP000032180">
    <property type="component" value="Chromosome 9"/>
</dbReference>
<evidence type="ECO:0000313" key="3">
    <source>
        <dbReference type="Proteomes" id="UP000032180"/>
    </source>
</evidence>
<feature type="domain" description="KIB1-4 beta-propeller" evidence="1">
    <location>
        <begin position="10"/>
        <end position="204"/>
    </location>
</feature>
<accession>A0A0D9XDC2</accession>
<dbReference type="EnsemblPlants" id="LPERR09G06130.1">
    <property type="protein sequence ID" value="LPERR09G06130.1"/>
    <property type="gene ID" value="LPERR09G06130"/>
</dbReference>
<dbReference type="HOGENOM" id="CLU_040246_0_0_1"/>
<reference evidence="2 3" key="1">
    <citation type="submission" date="2012-08" db="EMBL/GenBank/DDBJ databases">
        <title>Oryza genome evolution.</title>
        <authorList>
            <person name="Wing R.A."/>
        </authorList>
    </citation>
    <scope>NUCLEOTIDE SEQUENCE</scope>
</reference>
<name>A0A0D9XDC2_9ORYZ</name>
<dbReference type="InterPro" id="IPR005174">
    <property type="entry name" value="KIB1-4_b-propeller"/>
</dbReference>
<dbReference type="Pfam" id="PF03478">
    <property type="entry name" value="Beta-prop_KIB1-4"/>
    <property type="match status" value="1"/>
</dbReference>
<dbReference type="AlphaFoldDB" id="A0A0D9XDC2"/>
<reference evidence="2" key="3">
    <citation type="submission" date="2015-04" db="UniProtKB">
        <authorList>
            <consortium name="EnsemblPlants"/>
        </authorList>
    </citation>
    <scope>IDENTIFICATION</scope>
</reference>
<dbReference type="PANTHER" id="PTHR33127">
    <property type="entry name" value="TRANSMEMBRANE PROTEIN"/>
    <property type="match status" value="1"/>
</dbReference>
<dbReference type="Gramene" id="LPERR09G06130.1">
    <property type="protein sequence ID" value="LPERR09G06130.1"/>
    <property type="gene ID" value="LPERR09G06130"/>
</dbReference>
<reference evidence="3" key="2">
    <citation type="submission" date="2013-12" db="EMBL/GenBank/DDBJ databases">
        <authorList>
            <person name="Yu Y."/>
            <person name="Lee S."/>
            <person name="de Baynast K."/>
            <person name="Wissotski M."/>
            <person name="Liu L."/>
            <person name="Talag J."/>
            <person name="Goicoechea J."/>
            <person name="Angelova A."/>
            <person name="Jetty R."/>
            <person name="Kudrna D."/>
            <person name="Golser W."/>
            <person name="Rivera L."/>
            <person name="Zhang J."/>
            <person name="Wing R."/>
        </authorList>
    </citation>
    <scope>NUCLEOTIDE SEQUENCE</scope>
</reference>
<protein>
    <recommendedName>
        <fullName evidence="1">KIB1-4 beta-propeller domain-containing protein</fullName>
    </recommendedName>
</protein>
<sequence>MAADRRDPCSPSSLVLDANLVTGAVYELPPVDCAEFDFVVYDSVGKRMFGIRATCHLQVGCVIESKDGAWYNWDITELDIDGPWFRASPVTNPVLHDGLLYLLGEDGRLAVYDPSKHGEGFHVLDKPRSFGIDCKADSYLFESDQAELMAVLIGNRGTPVHVVKFVEQKMEWEKVESLQGLVLFTGTLTTMMRKTKLRSLQNKVLFPMLHEWPETIHVDVVVRDDEMAFVPRSNHTKAIQKNNTSYGKNMWSYEFGKTEVKKFWGMERVDYSIWVDFMNN</sequence>
<proteinExistence type="predicted"/>
<evidence type="ECO:0000259" key="1">
    <source>
        <dbReference type="Pfam" id="PF03478"/>
    </source>
</evidence>
<keyword evidence="3" id="KW-1185">Reference proteome</keyword>